<reference evidence="2 3" key="1">
    <citation type="submission" date="2019-06" db="EMBL/GenBank/DDBJ databases">
        <title>Metagenome assembled Genome of Spiribacter salinus SL48-SHIP from the microbial mat of Salt Lake 48 (Novosibirsk region, Russia).</title>
        <authorList>
            <person name="Shipova A."/>
            <person name="Rozanov A.S."/>
            <person name="Bryanskaya A.V."/>
            <person name="Peltek S.E."/>
        </authorList>
    </citation>
    <scope>NUCLEOTIDE SEQUENCE [LARGE SCALE GENOMIC DNA]</scope>
    <source>
        <strain evidence="2">SL48-SHIP-2</strain>
    </source>
</reference>
<dbReference type="InterPro" id="IPR025246">
    <property type="entry name" value="IS30-like_HTH"/>
</dbReference>
<evidence type="ECO:0000313" key="3">
    <source>
        <dbReference type="Proteomes" id="UP000315400"/>
    </source>
</evidence>
<gene>
    <name evidence="2" type="ORF">FKY71_20495</name>
</gene>
<dbReference type="AlphaFoldDB" id="A0A540V0D8"/>
<organism evidence="2 3">
    <name type="scientific">Spiribacter salinus</name>
    <dbReference type="NCBI Taxonomy" id="1335746"/>
    <lineage>
        <taxon>Bacteria</taxon>
        <taxon>Pseudomonadati</taxon>
        <taxon>Pseudomonadota</taxon>
        <taxon>Gammaproteobacteria</taxon>
        <taxon>Chromatiales</taxon>
        <taxon>Ectothiorhodospiraceae</taxon>
        <taxon>Spiribacter</taxon>
    </lineage>
</organism>
<evidence type="ECO:0000313" key="2">
    <source>
        <dbReference type="EMBL" id="TQE90225.1"/>
    </source>
</evidence>
<sequence>MAKLTKDDLVTIQTLTHRGQSPQAIARLLDVDESTIRYHQRRQADPAPDGRAKPFLVEASGLDAVARRWWGAECPATITLARRRQLPWHM</sequence>
<comment type="caution">
    <text evidence="2">The sequence shown here is derived from an EMBL/GenBank/DDBJ whole genome shotgun (WGS) entry which is preliminary data.</text>
</comment>
<feature type="non-terminal residue" evidence="2">
    <location>
        <position position="90"/>
    </location>
</feature>
<dbReference type="Pfam" id="PF13936">
    <property type="entry name" value="HTH_38"/>
    <property type="match status" value="1"/>
</dbReference>
<proteinExistence type="predicted"/>
<dbReference type="Gene3D" id="1.10.10.60">
    <property type="entry name" value="Homeodomain-like"/>
    <property type="match status" value="1"/>
</dbReference>
<evidence type="ECO:0000259" key="1">
    <source>
        <dbReference type="Pfam" id="PF13936"/>
    </source>
</evidence>
<dbReference type="Proteomes" id="UP000315400">
    <property type="component" value="Unassembled WGS sequence"/>
</dbReference>
<feature type="domain" description="Transposase IS30-like HTH" evidence="1">
    <location>
        <begin position="3"/>
        <end position="42"/>
    </location>
</feature>
<protein>
    <submittedName>
        <fullName evidence="2">Helix-turn-helix domain-containing protein</fullName>
    </submittedName>
</protein>
<dbReference type="EMBL" id="VIFK01000731">
    <property type="protein sequence ID" value="TQE90225.1"/>
    <property type="molecule type" value="Genomic_DNA"/>
</dbReference>
<accession>A0A540V0D8</accession>
<name>A0A540V0D8_9GAMM</name>